<dbReference type="Proteomes" id="UP001257277">
    <property type="component" value="Unassembled WGS sequence"/>
</dbReference>
<keyword evidence="11" id="KW-1185">Reference proteome</keyword>
<dbReference type="InterPro" id="IPR017476">
    <property type="entry name" value="UDP-Glc/GDP-Man"/>
</dbReference>
<comment type="similarity">
    <text evidence="2 8">Belongs to the UDP-glucose/GDP-mannose dehydrogenase family.</text>
</comment>
<keyword evidence="5 8" id="KW-0560">Oxidoreductase</keyword>
<dbReference type="SMART" id="SM00984">
    <property type="entry name" value="UDPG_MGDP_dh_C"/>
    <property type="match status" value="1"/>
</dbReference>
<protein>
    <recommendedName>
        <fullName evidence="4 8">UDP-glucose 6-dehydrogenase</fullName>
        <ecNumber evidence="3 8">1.1.1.22</ecNumber>
    </recommendedName>
</protein>
<reference evidence="10 11" key="1">
    <citation type="submission" date="2023-09" db="EMBL/GenBank/DDBJ databases">
        <title>Novel taxa isolated from Blanes Bay.</title>
        <authorList>
            <person name="Rey-Velasco X."/>
            <person name="Lucena T."/>
        </authorList>
    </citation>
    <scope>NUCLEOTIDE SEQUENCE [LARGE SCALE GENOMIC DNA]</scope>
    <source>
        <strain evidence="10 11">S356</strain>
    </source>
</reference>
<dbReference type="Pfam" id="PF03720">
    <property type="entry name" value="UDPG_MGDP_dh_C"/>
    <property type="match status" value="1"/>
</dbReference>
<dbReference type="InterPro" id="IPR036220">
    <property type="entry name" value="UDP-Glc/GDP-Man_DH_C_sf"/>
</dbReference>
<evidence type="ECO:0000313" key="11">
    <source>
        <dbReference type="Proteomes" id="UP001257277"/>
    </source>
</evidence>
<dbReference type="PIRSF" id="PIRSF000124">
    <property type="entry name" value="UDPglc_GDPman_dh"/>
    <property type="match status" value="1"/>
</dbReference>
<dbReference type="EMBL" id="JAVTTO010000005">
    <property type="protein sequence ID" value="MDT7833459.1"/>
    <property type="molecule type" value="Genomic_DNA"/>
</dbReference>
<evidence type="ECO:0000256" key="2">
    <source>
        <dbReference type="ARBA" id="ARBA00006601"/>
    </source>
</evidence>
<dbReference type="InterPro" id="IPR008927">
    <property type="entry name" value="6-PGluconate_DH-like_C_sf"/>
</dbReference>
<dbReference type="GO" id="GO:0016491">
    <property type="term" value="F:oxidoreductase activity"/>
    <property type="evidence" value="ECO:0007669"/>
    <property type="project" value="UniProtKB-KW"/>
</dbReference>
<accession>A0ABU3LIC6</accession>
<dbReference type="InterPro" id="IPR001732">
    <property type="entry name" value="UDP-Glc/GDP-Man_DH_N"/>
</dbReference>
<dbReference type="PANTHER" id="PTHR43750:SF3">
    <property type="entry name" value="UDP-GLUCOSE 6-DEHYDROGENASE TUAD"/>
    <property type="match status" value="1"/>
</dbReference>
<evidence type="ECO:0000313" key="10">
    <source>
        <dbReference type="EMBL" id="MDT7833459.1"/>
    </source>
</evidence>
<dbReference type="PIRSF" id="PIRSF500134">
    <property type="entry name" value="UDPglc_DH_bac"/>
    <property type="match status" value="1"/>
</dbReference>
<dbReference type="Pfam" id="PF00984">
    <property type="entry name" value="UDPG_MGDP_dh"/>
    <property type="match status" value="1"/>
</dbReference>
<comment type="catalytic activity">
    <reaction evidence="7 8">
        <text>UDP-alpha-D-glucose + 2 NAD(+) + H2O = UDP-alpha-D-glucuronate + 2 NADH + 3 H(+)</text>
        <dbReference type="Rhea" id="RHEA:23596"/>
        <dbReference type="ChEBI" id="CHEBI:15377"/>
        <dbReference type="ChEBI" id="CHEBI:15378"/>
        <dbReference type="ChEBI" id="CHEBI:57540"/>
        <dbReference type="ChEBI" id="CHEBI:57945"/>
        <dbReference type="ChEBI" id="CHEBI:58052"/>
        <dbReference type="ChEBI" id="CHEBI:58885"/>
        <dbReference type="EC" id="1.1.1.22"/>
    </reaction>
</comment>
<evidence type="ECO:0000256" key="6">
    <source>
        <dbReference type="ARBA" id="ARBA00023027"/>
    </source>
</evidence>
<dbReference type="NCBIfam" id="TIGR03026">
    <property type="entry name" value="NDP-sugDHase"/>
    <property type="match status" value="1"/>
</dbReference>
<name>A0ABU3LIC6_9FLAO</name>
<organism evidence="10 11">
    <name type="scientific">Asprobacillus argus</name>
    <dbReference type="NCBI Taxonomy" id="3076534"/>
    <lineage>
        <taxon>Bacteria</taxon>
        <taxon>Pseudomonadati</taxon>
        <taxon>Bacteroidota</taxon>
        <taxon>Flavobacteriia</taxon>
        <taxon>Flavobacteriales</taxon>
        <taxon>Flavobacteriaceae</taxon>
        <taxon>Asprobacillus</taxon>
    </lineage>
</organism>
<evidence type="ECO:0000256" key="3">
    <source>
        <dbReference type="ARBA" id="ARBA00012954"/>
    </source>
</evidence>
<feature type="domain" description="UDP-glucose/GDP-mannose dehydrogenase C-terminal" evidence="9">
    <location>
        <begin position="320"/>
        <end position="425"/>
    </location>
</feature>
<dbReference type="PANTHER" id="PTHR43750">
    <property type="entry name" value="UDP-GLUCOSE 6-DEHYDROGENASE TUAD"/>
    <property type="match status" value="1"/>
</dbReference>
<evidence type="ECO:0000256" key="1">
    <source>
        <dbReference type="ARBA" id="ARBA00004701"/>
    </source>
</evidence>
<dbReference type="InterPro" id="IPR036291">
    <property type="entry name" value="NAD(P)-bd_dom_sf"/>
</dbReference>
<dbReference type="Gene3D" id="1.20.5.100">
    <property type="entry name" value="Cytochrome c1, transmembrane anchor, C-terminal"/>
    <property type="match status" value="1"/>
</dbReference>
<sequence length="441" mass="49473">MKIVVIGTGYVGLVSGACFSEMGNTVVCVDVDSDKIGKLKKGIIPIYEPGLEAIIKKNRSQKNIYFSTSIEESIKDASIVFIAVGTPMKEDGAADLQSVFSVAKEIGKSMTARLVIVNKSTVPVGTAYRLKEIVAKELKLRESIVDFDIVSNPEFLKEGSAITDFMKPDRVIIGSDSEYASKKMKELYSPFFRTHQRYLEMDIRSAEMTKYAANAMLATKISFINEMAIICEKLDADINQVRLGIGSDKRIGYDFIYPGVGYGGTCFPKDISAIQKVAKEAGYIPKLLDSVSRINQYQKVYFLQKITSRFGEDLSGKVFGIWGLTFKPGTNDMREAPSIFMINELISRGAKIKAYDPKVSQESVNFYINNKENVLICKSKYEVLTNVQALILLTEWKEFRSPDFDKIKKELLNPVIFDGRNQYGSFELKDKGFEYYQIGKN</sequence>
<dbReference type="EC" id="1.1.1.22" evidence="3 8"/>
<comment type="caution">
    <text evidence="10">The sequence shown here is derived from an EMBL/GenBank/DDBJ whole genome shotgun (WGS) entry which is preliminary data.</text>
</comment>
<dbReference type="Pfam" id="PF03721">
    <property type="entry name" value="UDPG_MGDP_dh_N"/>
    <property type="match status" value="1"/>
</dbReference>
<dbReference type="RefSeq" id="WP_349242710.1">
    <property type="nucleotide sequence ID" value="NZ_JAVTTO010000005.1"/>
</dbReference>
<evidence type="ECO:0000256" key="7">
    <source>
        <dbReference type="ARBA" id="ARBA00047473"/>
    </source>
</evidence>
<dbReference type="SUPFAM" id="SSF52413">
    <property type="entry name" value="UDP-glucose/GDP-mannose dehydrogenase C-terminal domain"/>
    <property type="match status" value="1"/>
</dbReference>
<dbReference type="InterPro" id="IPR014026">
    <property type="entry name" value="UDP-Glc/GDP-Man_DH_dimer"/>
</dbReference>
<proteinExistence type="inferred from homology"/>
<evidence type="ECO:0000256" key="4">
    <source>
        <dbReference type="ARBA" id="ARBA00015132"/>
    </source>
</evidence>
<dbReference type="Gene3D" id="3.40.50.720">
    <property type="entry name" value="NAD(P)-binding Rossmann-like Domain"/>
    <property type="match status" value="2"/>
</dbReference>
<dbReference type="InterPro" id="IPR014027">
    <property type="entry name" value="UDP-Glc/GDP-Man_DH_C"/>
</dbReference>
<evidence type="ECO:0000259" key="9">
    <source>
        <dbReference type="SMART" id="SM00984"/>
    </source>
</evidence>
<dbReference type="InterPro" id="IPR028357">
    <property type="entry name" value="UDPglc_DH_bac"/>
</dbReference>
<dbReference type="SUPFAM" id="SSF48179">
    <property type="entry name" value="6-phosphogluconate dehydrogenase C-terminal domain-like"/>
    <property type="match status" value="1"/>
</dbReference>
<evidence type="ECO:0000256" key="5">
    <source>
        <dbReference type="ARBA" id="ARBA00023002"/>
    </source>
</evidence>
<dbReference type="SUPFAM" id="SSF51735">
    <property type="entry name" value="NAD(P)-binding Rossmann-fold domains"/>
    <property type="match status" value="1"/>
</dbReference>
<keyword evidence="6 8" id="KW-0520">NAD</keyword>
<evidence type="ECO:0000256" key="8">
    <source>
        <dbReference type="PIRNR" id="PIRNR000124"/>
    </source>
</evidence>
<dbReference type="PROSITE" id="PS51257">
    <property type="entry name" value="PROKAR_LIPOPROTEIN"/>
    <property type="match status" value="1"/>
</dbReference>
<comment type="pathway">
    <text evidence="1">Nucleotide-sugar biosynthesis; UDP-alpha-D-glucuronate biosynthesis; UDP-alpha-D-glucuronate from UDP-alpha-D-glucose: step 1/1.</text>
</comment>
<gene>
    <name evidence="10" type="ORF">RQM59_13810</name>
</gene>